<reference evidence="1 2" key="1">
    <citation type="submission" date="2016-03" db="EMBL/GenBank/DDBJ databases">
        <title>Cyphomyrmex costatus WGS genome.</title>
        <authorList>
            <person name="Nygaard S."/>
            <person name="Hu H."/>
            <person name="Boomsma J."/>
            <person name="Zhang G."/>
        </authorList>
    </citation>
    <scope>NUCLEOTIDE SEQUENCE [LARGE SCALE GENOMIC DNA]</scope>
    <source>
        <strain evidence="1">MS0001</strain>
        <tissue evidence="1">Whole body</tissue>
    </source>
</reference>
<keyword evidence="2" id="KW-1185">Reference proteome</keyword>
<name>A0A151IBX0_9HYME</name>
<dbReference type="EMBL" id="KQ978076">
    <property type="protein sequence ID" value="KYM97221.1"/>
    <property type="molecule type" value="Genomic_DNA"/>
</dbReference>
<gene>
    <name evidence="1" type="ORF">ALC62_12088</name>
</gene>
<dbReference type="Proteomes" id="UP000078542">
    <property type="component" value="Unassembled WGS sequence"/>
</dbReference>
<protein>
    <submittedName>
        <fullName evidence="1">Uncharacterized protein</fullName>
    </submittedName>
</protein>
<feature type="non-terminal residue" evidence="1">
    <location>
        <position position="1"/>
    </location>
</feature>
<organism evidence="1 2">
    <name type="scientific">Cyphomyrmex costatus</name>
    <dbReference type="NCBI Taxonomy" id="456900"/>
    <lineage>
        <taxon>Eukaryota</taxon>
        <taxon>Metazoa</taxon>
        <taxon>Ecdysozoa</taxon>
        <taxon>Arthropoda</taxon>
        <taxon>Hexapoda</taxon>
        <taxon>Insecta</taxon>
        <taxon>Pterygota</taxon>
        <taxon>Neoptera</taxon>
        <taxon>Endopterygota</taxon>
        <taxon>Hymenoptera</taxon>
        <taxon>Apocrita</taxon>
        <taxon>Aculeata</taxon>
        <taxon>Formicoidea</taxon>
        <taxon>Formicidae</taxon>
        <taxon>Myrmicinae</taxon>
        <taxon>Cyphomyrmex</taxon>
    </lineage>
</organism>
<evidence type="ECO:0000313" key="1">
    <source>
        <dbReference type="EMBL" id="KYM97221.1"/>
    </source>
</evidence>
<sequence length="108" mass="11668">HLLRPYGRPVVKSDRASQVCMRGRNGRIAGTTETNEVLIAIIREVTASDGNTPVAATKLRAVHKVQNGSTSRGHPPRSSSSRVRNIIKAHCIETSGAFADSQYMQTVA</sequence>
<dbReference type="AlphaFoldDB" id="A0A151IBX0"/>
<proteinExistence type="predicted"/>
<evidence type="ECO:0000313" key="2">
    <source>
        <dbReference type="Proteomes" id="UP000078542"/>
    </source>
</evidence>
<accession>A0A151IBX0</accession>